<comment type="caution">
    <text evidence="1">The sequence shown here is derived from an EMBL/GenBank/DDBJ whole genome shotgun (WGS) entry which is preliminary data.</text>
</comment>
<proteinExistence type="predicted"/>
<accession>A0A8E0S3U9</accession>
<gene>
    <name evidence="1" type="ORF">FBUS_07820</name>
</gene>
<dbReference type="EMBL" id="LUCM01002505">
    <property type="protein sequence ID" value="KAA0197250.1"/>
    <property type="molecule type" value="Genomic_DNA"/>
</dbReference>
<protein>
    <submittedName>
        <fullName evidence="1">Isoleucyl-tRNA synthetase</fullName>
    </submittedName>
</protein>
<evidence type="ECO:0000313" key="2">
    <source>
        <dbReference type="Proteomes" id="UP000728185"/>
    </source>
</evidence>
<sequence length="109" mass="12741">MIPIAFFLTPPLAGYTENFRNRLFQNYLLFYFSGFVLSQFIKHIAGRVAECGSDFWFLEPVHKLVPEKYLSKWSVSYTEVTKGTDVFDVWFDSGLSWLCTMDGKFTDLR</sequence>
<organism evidence="1 2">
    <name type="scientific">Fasciolopsis buskii</name>
    <dbReference type="NCBI Taxonomy" id="27845"/>
    <lineage>
        <taxon>Eukaryota</taxon>
        <taxon>Metazoa</taxon>
        <taxon>Spiralia</taxon>
        <taxon>Lophotrochozoa</taxon>
        <taxon>Platyhelminthes</taxon>
        <taxon>Trematoda</taxon>
        <taxon>Digenea</taxon>
        <taxon>Plagiorchiida</taxon>
        <taxon>Echinostomata</taxon>
        <taxon>Echinostomatoidea</taxon>
        <taxon>Fasciolidae</taxon>
        <taxon>Fasciolopsis</taxon>
    </lineage>
</organism>
<name>A0A8E0S3U9_9TREM</name>
<reference evidence="1" key="1">
    <citation type="submission" date="2019-05" db="EMBL/GenBank/DDBJ databases">
        <title>Annotation for the trematode Fasciolopsis buski.</title>
        <authorList>
            <person name="Choi Y.-J."/>
        </authorList>
    </citation>
    <scope>NUCLEOTIDE SEQUENCE</scope>
    <source>
        <strain evidence="1">HT</strain>
        <tissue evidence="1">Whole worm</tissue>
    </source>
</reference>
<dbReference type="OrthoDB" id="10264412at2759"/>
<dbReference type="Gene3D" id="1.10.10.830">
    <property type="entry name" value="Ile-tRNA synthetase CP2 domain-like"/>
    <property type="match status" value="1"/>
</dbReference>
<dbReference type="SUPFAM" id="SSF52374">
    <property type="entry name" value="Nucleotidylyl transferase"/>
    <property type="match status" value="1"/>
</dbReference>
<dbReference type="AlphaFoldDB" id="A0A8E0S3U9"/>
<evidence type="ECO:0000313" key="1">
    <source>
        <dbReference type="EMBL" id="KAA0197250.1"/>
    </source>
</evidence>
<dbReference type="Proteomes" id="UP000728185">
    <property type="component" value="Unassembled WGS sequence"/>
</dbReference>
<keyword evidence="2" id="KW-1185">Reference proteome</keyword>